<reference evidence="4" key="1">
    <citation type="submission" date="2019-06" db="EMBL/GenBank/DDBJ databases">
        <authorList>
            <consortium name="Wellcome Sanger Institute Data Sharing"/>
        </authorList>
    </citation>
    <scope>NUCLEOTIDE SEQUENCE [LARGE SCALE GENOMIC DNA]</scope>
</reference>
<dbReference type="Pfam" id="PF00100">
    <property type="entry name" value="Zona_pellucida"/>
    <property type="match status" value="1"/>
</dbReference>
<dbReference type="PANTHER" id="PTHR11576">
    <property type="entry name" value="ZONA PELLUCIDA SPERM-BINDING PROTEIN 3"/>
    <property type="match status" value="1"/>
</dbReference>
<feature type="domain" description="ZP" evidence="3">
    <location>
        <begin position="110"/>
        <end position="363"/>
    </location>
</feature>
<dbReference type="GO" id="GO:0007339">
    <property type="term" value="P:binding of sperm to zona pellucida"/>
    <property type="evidence" value="ECO:0007669"/>
    <property type="project" value="TreeGrafter"/>
</dbReference>
<gene>
    <name evidence="4" type="primary">zp3c</name>
</gene>
<dbReference type="PANTHER" id="PTHR11576:SF26">
    <property type="entry name" value="ZONA PELLUCIDA GLYCOPROTEIN 3D TANDEM DUPLICATE 2"/>
    <property type="match status" value="1"/>
</dbReference>
<dbReference type="AlphaFoldDB" id="A0A667XLM5"/>
<dbReference type="GeneTree" id="ENSGT01030000234567"/>
<proteinExistence type="predicted"/>
<reference evidence="4" key="2">
    <citation type="submission" date="2025-08" db="UniProtKB">
        <authorList>
            <consortium name="Ensembl"/>
        </authorList>
    </citation>
    <scope>IDENTIFICATION</scope>
</reference>
<dbReference type="Gene3D" id="2.60.40.3210">
    <property type="entry name" value="Zona pellucida, ZP-N domain"/>
    <property type="match status" value="1"/>
</dbReference>
<dbReference type="InParanoid" id="A0A667XLM5"/>
<dbReference type="InterPro" id="IPR001507">
    <property type="entry name" value="ZP_dom"/>
</dbReference>
<dbReference type="FunFam" id="2.60.40.4100:FF:000002">
    <property type="entry name" value="Zona pellucida sperm-binding protein 3"/>
    <property type="match status" value="1"/>
</dbReference>
<dbReference type="PROSITE" id="PS51034">
    <property type="entry name" value="ZP_2"/>
    <property type="match status" value="1"/>
</dbReference>
<feature type="region of interest" description="Disordered" evidence="2">
    <location>
        <begin position="28"/>
        <end position="56"/>
    </location>
</feature>
<evidence type="ECO:0000259" key="3">
    <source>
        <dbReference type="PROSITE" id="PS51034"/>
    </source>
</evidence>
<dbReference type="InterPro" id="IPR055355">
    <property type="entry name" value="ZP-C"/>
</dbReference>
<dbReference type="InterPro" id="IPR055356">
    <property type="entry name" value="ZP-N"/>
</dbReference>
<sequence length="413" mass="46375">IQSFKRLSRYGPFDAEMEWEAMEKILDDEKTQSLAPRAPRTKLLRSSGSSQPQAKKVPEYISVPASKVQKELFKPGKGGEAMPNSVRELLLVTAAPGGSVTTRPPMIQLLCHTDRMYVRIKKEAFTHKKAYKFLKIGSCPVNAATSEYYFLLYMLKSNCGFTTQSLPDHVAVASVLHYKPDPDSPVVRELPFSIPVQCRYQRFFHSYKVGFHPKPQGGTVFRPLKSLSGGTIIPQDASGQQITKSKIYTLGQPMYFVVKKSEKDAGNQRLYVNKCFVTASQDPSKTPKYTVLDNQGCMIDGKVTSQSAFVSHTSKMEVKFRIGAFVFKDMASDLASLKVLSDSFRPLTPTASAKSCNYIAATKNSSRNLVSSHSWEVDYKAGYAEVEPDLTDFDAERYNLEDHAEFMKYWEHE</sequence>
<dbReference type="GO" id="GO:0031012">
    <property type="term" value="C:extracellular matrix"/>
    <property type="evidence" value="ECO:0007669"/>
    <property type="project" value="TreeGrafter"/>
</dbReference>
<dbReference type="Ensembl" id="ENSMMDT00005016568.1">
    <property type="protein sequence ID" value="ENSMMDP00005016142.1"/>
    <property type="gene ID" value="ENSMMDG00005008188.1"/>
</dbReference>
<feature type="compositionally biased region" description="Polar residues" evidence="2">
    <location>
        <begin position="44"/>
        <end position="53"/>
    </location>
</feature>
<dbReference type="GO" id="GO:0032190">
    <property type="term" value="F:acrosin binding"/>
    <property type="evidence" value="ECO:0007669"/>
    <property type="project" value="TreeGrafter"/>
</dbReference>
<evidence type="ECO:0000313" key="5">
    <source>
        <dbReference type="Proteomes" id="UP000472263"/>
    </source>
</evidence>
<evidence type="ECO:0000256" key="2">
    <source>
        <dbReference type="SAM" id="MobiDB-lite"/>
    </source>
</evidence>
<protein>
    <submittedName>
        <fullName evidence="4">Zona pellucida glycoprotein 3c</fullName>
    </submittedName>
</protein>
<keyword evidence="1" id="KW-1015">Disulfide bond</keyword>
<keyword evidence="5" id="KW-1185">Reference proteome</keyword>
<dbReference type="GO" id="GO:2000344">
    <property type="term" value="P:positive regulation of acrosome reaction"/>
    <property type="evidence" value="ECO:0007669"/>
    <property type="project" value="TreeGrafter"/>
</dbReference>
<dbReference type="SMART" id="SM00241">
    <property type="entry name" value="ZP"/>
    <property type="match status" value="1"/>
</dbReference>
<dbReference type="Pfam" id="PF23344">
    <property type="entry name" value="ZP-N"/>
    <property type="match status" value="1"/>
</dbReference>
<dbReference type="GO" id="GO:0035803">
    <property type="term" value="P:egg coat formation"/>
    <property type="evidence" value="ECO:0007669"/>
    <property type="project" value="TreeGrafter"/>
</dbReference>
<dbReference type="Gene3D" id="2.60.40.4100">
    <property type="entry name" value="Zona pellucida, ZP-C domain"/>
    <property type="match status" value="1"/>
</dbReference>
<evidence type="ECO:0000256" key="1">
    <source>
        <dbReference type="ARBA" id="ARBA00023157"/>
    </source>
</evidence>
<reference evidence="4" key="3">
    <citation type="submission" date="2025-09" db="UniProtKB">
        <authorList>
            <consortium name="Ensembl"/>
        </authorList>
    </citation>
    <scope>IDENTIFICATION</scope>
</reference>
<accession>A0A667XLM5</accession>
<name>A0A667XLM5_9TELE</name>
<dbReference type="Proteomes" id="UP000472263">
    <property type="component" value="Chromosome 1"/>
</dbReference>
<organism evidence="4 5">
    <name type="scientific">Myripristis murdjan</name>
    <name type="common">pinecone soldierfish</name>
    <dbReference type="NCBI Taxonomy" id="586833"/>
    <lineage>
        <taxon>Eukaryota</taxon>
        <taxon>Metazoa</taxon>
        <taxon>Chordata</taxon>
        <taxon>Craniata</taxon>
        <taxon>Vertebrata</taxon>
        <taxon>Euteleostomi</taxon>
        <taxon>Actinopterygii</taxon>
        <taxon>Neopterygii</taxon>
        <taxon>Teleostei</taxon>
        <taxon>Neoteleostei</taxon>
        <taxon>Acanthomorphata</taxon>
        <taxon>Holocentriformes</taxon>
        <taxon>Holocentridae</taxon>
        <taxon>Myripristis</taxon>
    </lineage>
</organism>
<evidence type="ECO:0000313" key="4">
    <source>
        <dbReference type="Ensembl" id="ENSMMDP00005016142.1"/>
    </source>
</evidence>
<dbReference type="InterPro" id="IPR042235">
    <property type="entry name" value="ZP-C_dom"/>
</dbReference>